<keyword evidence="1" id="KW-0732">Signal</keyword>
<evidence type="ECO:0000256" key="1">
    <source>
        <dbReference type="SAM" id="SignalP"/>
    </source>
</evidence>
<feature type="chain" id="PRO_5042928019" evidence="1">
    <location>
        <begin position="18"/>
        <end position="47"/>
    </location>
</feature>
<dbReference type="AlphaFoldDB" id="A0AAQ3WGP4"/>
<organism evidence="2 3">
    <name type="scientific">Paspalum notatum var. saurae</name>
    <dbReference type="NCBI Taxonomy" id="547442"/>
    <lineage>
        <taxon>Eukaryota</taxon>
        <taxon>Viridiplantae</taxon>
        <taxon>Streptophyta</taxon>
        <taxon>Embryophyta</taxon>
        <taxon>Tracheophyta</taxon>
        <taxon>Spermatophyta</taxon>
        <taxon>Magnoliopsida</taxon>
        <taxon>Liliopsida</taxon>
        <taxon>Poales</taxon>
        <taxon>Poaceae</taxon>
        <taxon>PACMAD clade</taxon>
        <taxon>Panicoideae</taxon>
        <taxon>Andropogonodae</taxon>
        <taxon>Paspaleae</taxon>
        <taxon>Paspalinae</taxon>
        <taxon>Paspalum</taxon>
    </lineage>
</organism>
<sequence>MHLILQFIVNFFLRFHGLFNSARMLQTIIASQYSTTFAVPERIWDSI</sequence>
<evidence type="ECO:0000313" key="3">
    <source>
        <dbReference type="Proteomes" id="UP001341281"/>
    </source>
</evidence>
<protein>
    <submittedName>
        <fullName evidence="2">Uncharacterized protein</fullName>
    </submittedName>
</protein>
<dbReference type="Proteomes" id="UP001341281">
    <property type="component" value="Chromosome 02"/>
</dbReference>
<accession>A0AAQ3WGP4</accession>
<dbReference type="EMBL" id="CP144746">
    <property type="protein sequence ID" value="WVZ60895.1"/>
    <property type="molecule type" value="Genomic_DNA"/>
</dbReference>
<reference evidence="2 3" key="1">
    <citation type="submission" date="2024-02" db="EMBL/GenBank/DDBJ databases">
        <title>High-quality chromosome-scale genome assembly of Pensacola bahiagrass (Paspalum notatum Flugge var. saurae).</title>
        <authorList>
            <person name="Vega J.M."/>
            <person name="Podio M."/>
            <person name="Orjuela J."/>
            <person name="Siena L.A."/>
            <person name="Pessino S.C."/>
            <person name="Combes M.C."/>
            <person name="Mariac C."/>
            <person name="Albertini E."/>
            <person name="Pupilli F."/>
            <person name="Ortiz J.P.A."/>
            <person name="Leblanc O."/>
        </authorList>
    </citation>
    <scope>NUCLEOTIDE SEQUENCE [LARGE SCALE GENOMIC DNA]</scope>
    <source>
        <strain evidence="2">R1</strain>
        <tissue evidence="2">Leaf</tissue>
    </source>
</reference>
<keyword evidence="3" id="KW-1185">Reference proteome</keyword>
<proteinExistence type="predicted"/>
<feature type="signal peptide" evidence="1">
    <location>
        <begin position="1"/>
        <end position="17"/>
    </location>
</feature>
<gene>
    <name evidence="2" type="ORF">U9M48_010855</name>
</gene>
<evidence type="ECO:0000313" key="2">
    <source>
        <dbReference type="EMBL" id="WVZ60895.1"/>
    </source>
</evidence>
<name>A0AAQ3WGP4_PASNO</name>